<dbReference type="Proteomes" id="UP000077628">
    <property type="component" value="Unassembled WGS sequence"/>
</dbReference>
<evidence type="ECO:0000256" key="1">
    <source>
        <dbReference type="RuleBase" id="RU000363"/>
    </source>
</evidence>
<dbReference type="InterPro" id="IPR052184">
    <property type="entry name" value="SDR_enzymes"/>
</dbReference>
<dbReference type="RefSeq" id="WP_064031802.1">
    <property type="nucleotide sequence ID" value="NZ_LUUK01000233.1"/>
</dbReference>
<gene>
    <name evidence="2" type="ORF">A1355_16310</name>
</gene>
<dbReference type="EMBL" id="LUUK01000233">
    <property type="protein sequence ID" value="OAI11337.1"/>
    <property type="molecule type" value="Genomic_DNA"/>
</dbReference>
<name>A0A177N047_9GAMM</name>
<dbReference type="PANTHER" id="PTHR45458:SF1">
    <property type="entry name" value="SHORT CHAIN DEHYDROGENASE"/>
    <property type="match status" value="1"/>
</dbReference>
<sequence length="232" mass="24382">MQTVLITGANRGLGLEFCKQYSAAGWRVLAVCRCPDDAEALLTLAADSDRVKVLAADIADFGQIDPLAAELRGTPIDVLLNNAGVYGDRSGHGFGNLDYSTWLDTLTINTLAPVKLAEALLPNLQAGQRKLIVTVSSLMGSMTDNTSGGSILYRSSKAGVNAAMKSLSIDLAPQGIGVLILHPGWVRTDMGGPNALIDADESVSGMINVIDGYTPAQSGGFLRYGDGKVMPW</sequence>
<dbReference type="STRING" id="702114.A1355_16310"/>
<evidence type="ECO:0000313" key="3">
    <source>
        <dbReference type="Proteomes" id="UP000077628"/>
    </source>
</evidence>
<evidence type="ECO:0000313" key="2">
    <source>
        <dbReference type="EMBL" id="OAI11337.1"/>
    </source>
</evidence>
<dbReference type="PANTHER" id="PTHR45458">
    <property type="entry name" value="SHORT-CHAIN DEHYDROGENASE/REDUCTASE SDR"/>
    <property type="match status" value="1"/>
</dbReference>
<dbReference type="PRINTS" id="PR00080">
    <property type="entry name" value="SDRFAMILY"/>
</dbReference>
<dbReference type="AlphaFoldDB" id="A0A177N047"/>
<dbReference type="PRINTS" id="PR00081">
    <property type="entry name" value="GDHRDH"/>
</dbReference>
<comment type="caution">
    <text evidence="2">The sequence shown here is derived from an EMBL/GenBank/DDBJ whole genome shotgun (WGS) entry which is preliminary data.</text>
</comment>
<accession>A0A177N047</accession>
<dbReference type="GO" id="GO:0016616">
    <property type="term" value="F:oxidoreductase activity, acting on the CH-OH group of donors, NAD or NADP as acceptor"/>
    <property type="evidence" value="ECO:0007669"/>
    <property type="project" value="TreeGrafter"/>
</dbReference>
<dbReference type="Gene3D" id="3.40.50.720">
    <property type="entry name" value="NAD(P)-binding Rossmann-like Domain"/>
    <property type="match status" value="1"/>
</dbReference>
<reference evidence="3" key="1">
    <citation type="submission" date="2016-03" db="EMBL/GenBank/DDBJ databases">
        <authorList>
            <person name="Heylen K."/>
            <person name="De Vos P."/>
            <person name="Vekeman B."/>
        </authorList>
    </citation>
    <scope>NUCLEOTIDE SEQUENCE [LARGE SCALE GENOMIC DNA]</scope>
    <source>
        <strain evidence="3">R-45383</strain>
    </source>
</reference>
<dbReference type="InterPro" id="IPR002347">
    <property type="entry name" value="SDR_fam"/>
</dbReference>
<dbReference type="Pfam" id="PF00106">
    <property type="entry name" value="adh_short"/>
    <property type="match status" value="1"/>
</dbReference>
<dbReference type="OrthoDB" id="5786478at2"/>
<dbReference type="InterPro" id="IPR036291">
    <property type="entry name" value="NAD(P)-bd_dom_sf"/>
</dbReference>
<dbReference type="SUPFAM" id="SSF51735">
    <property type="entry name" value="NAD(P)-binding Rossmann-fold domains"/>
    <property type="match status" value="1"/>
</dbReference>
<organism evidence="2 3">
    <name type="scientific">Methylomonas koyamae</name>
    <dbReference type="NCBI Taxonomy" id="702114"/>
    <lineage>
        <taxon>Bacteria</taxon>
        <taxon>Pseudomonadati</taxon>
        <taxon>Pseudomonadota</taxon>
        <taxon>Gammaproteobacteria</taxon>
        <taxon>Methylococcales</taxon>
        <taxon>Methylococcaceae</taxon>
        <taxon>Methylomonas</taxon>
    </lineage>
</organism>
<protein>
    <submittedName>
        <fullName evidence="2">Short-chain dehydrogenase</fullName>
    </submittedName>
</protein>
<keyword evidence="3" id="KW-1185">Reference proteome</keyword>
<dbReference type="CDD" id="cd05325">
    <property type="entry name" value="carb_red_sniffer_like_SDR_c"/>
    <property type="match status" value="1"/>
</dbReference>
<comment type="similarity">
    <text evidence="1">Belongs to the short-chain dehydrogenases/reductases (SDR) family.</text>
</comment>
<proteinExistence type="inferred from homology"/>